<dbReference type="KEGG" id="pmei:106917907"/>
<sequence length="407" mass="46730">MEPSKPTKKKTRRFCGHCDNELSQSQYFHHKKLYFSNGVWNRNRKSSDAQNKPWRFTDLTNDMVGEVESDGKIEKLTEEFEESEEMQLPTTVDDSTTYDQSFHLFLDSNSPPYAEPQPPCFVEGTLGIPANSKPADCKTLLSFISGLSCLVTQLSENLYHRLGSMDEKFLSLEQRLSVLAEKWESGSGIVGTHQKRRRCKNTKLAEAVRRFYNSDTNTSHYQPDQGLNSSHNLAVTSVLLQTLKANPDFQCVESCDIISACKTYFETLRRNYRYQQPDREAKAVSIKNLARSRQRRKRLLAARQSVIKDEERELWRGVTVDLMSDEEDGVSEGIFGWIVRRPSFRSQQLSDLCGVLQSRLGVCSKYAARHLRRLRYGAESDRLPPTSYSAEAARRHFVPEFMPQILI</sequence>
<dbReference type="PANTHER" id="PTHR14375">
    <property type="entry name" value="SIMILAR TO RIKEN CDNA 4931414P19"/>
    <property type="match status" value="1"/>
</dbReference>
<reference evidence="1" key="1">
    <citation type="submission" date="2025-08" db="UniProtKB">
        <authorList>
            <consortium name="Ensembl"/>
        </authorList>
    </citation>
    <scope>IDENTIFICATION</scope>
</reference>
<organism evidence="1 2">
    <name type="scientific">Poecilia mexicana</name>
    <dbReference type="NCBI Taxonomy" id="48701"/>
    <lineage>
        <taxon>Eukaryota</taxon>
        <taxon>Metazoa</taxon>
        <taxon>Chordata</taxon>
        <taxon>Craniata</taxon>
        <taxon>Vertebrata</taxon>
        <taxon>Euteleostomi</taxon>
        <taxon>Actinopterygii</taxon>
        <taxon>Neopterygii</taxon>
        <taxon>Teleostei</taxon>
        <taxon>Neoteleostei</taxon>
        <taxon>Acanthomorphata</taxon>
        <taxon>Ovalentaria</taxon>
        <taxon>Atherinomorphae</taxon>
        <taxon>Cyprinodontiformes</taxon>
        <taxon>Poeciliidae</taxon>
        <taxon>Poeciliinae</taxon>
        <taxon>Poecilia</taxon>
    </lineage>
</organism>
<proteinExistence type="predicted"/>
<protein>
    <submittedName>
        <fullName evidence="1">Uncharacterized protein</fullName>
    </submittedName>
</protein>
<accession>A0A3B3XWF9</accession>
<reference evidence="1" key="2">
    <citation type="submission" date="2025-09" db="UniProtKB">
        <authorList>
            <consortium name="Ensembl"/>
        </authorList>
    </citation>
    <scope>IDENTIFICATION</scope>
</reference>
<dbReference type="GeneID" id="106917907"/>
<dbReference type="OrthoDB" id="8447514at2759"/>
<dbReference type="Proteomes" id="UP000261480">
    <property type="component" value="Unplaced"/>
</dbReference>
<dbReference type="PANTHER" id="PTHR14375:SF2">
    <property type="entry name" value="SIMILAR TO RIKEN CDNA 4931414P19"/>
    <property type="match status" value="1"/>
</dbReference>
<dbReference type="InterPro" id="IPR028101">
    <property type="entry name" value="DUF4616"/>
</dbReference>
<evidence type="ECO:0000313" key="1">
    <source>
        <dbReference type="Ensembl" id="ENSPMEP00000019386.1"/>
    </source>
</evidence>
<evidence type="ECO:0000313" key="2">
    <source>
        <dbReference type="Proteomes" id="UP000261480"/>
    </source>
</evidence>
<dbReference type="RefSeq" id="XP_014842703.1">
    <property type="nucleotide sequence ID" value="XM_014987217.1"/>
</dbReference>
<name>A0A3B3XWF9_9TELE</name>
<keyword evidence="2" id="KW-1185">Reference proteome</keyword>
<dbReference type="Ensembl" id="ENSPMET00000028760.1">
    <property type="protein sequence ID" value="ENSPMEP00000019386.1"/>
    <property type="gene ID" value="ENSPMEG00000022384.1"/>
</dbReference>
<dbReference type="AlphaFoldDB" id="A0A3B3XWF9"/>
<dbReference type="Pfam" id="PF15394">
    <property type="entry name" value="DUF4616"/>
    <property type="match status" value="1"/>
</dbReference>